<evidence type="ECO:0000313" key="19">
    <source>
        <dbReference type="Proteomes" id="UP000838672"/>
    </source>
</evidence>
<evidence type="ECO:0000256" key="12">
    <source>
        <dbReference type="ARBA" id="ARBA00023163"/>
    </source>
</evidence>
<gene>
    <name evidence="18" type="primary">glnG</name>
    <name evidence="15" type="synonym">ntrC</name>
    <name evidence="18" type="ORF">VST7929_00140</name>
</gene>
<accession>A0ABN8DP51</accession>
<evidence type="ECO:0000256" key="14">
    <source>
        <dbReference type="PROSITE-ProRule" id="PRU00169"/>
    </source>
</evidence>
<evidence type="ECO:0000256" key="15">
    <source>
        <dbReference type="RuleBase" id="RU365013"/>
    </source>
</evidence>
<feature type="domain" description="Sigma-54 factor interaction" evidence="16">
    <location>
        <begin position="140"/>
        <end position="369"/>
    </location>
</feature>
<keyword evidence="5 14" id="KW-0597">Phosphoprotein</keyword>
<dbReference type="NCBIfam" id="NF008176">
    <property type="entry name" value="PRK10923.1"/>
    <property type="match status" value="1"/>
</dbReference>
<dbReference type="SMART" id="SM00448">
    <property type="entry name" value="REC"/>
    <property type="match status" value="1"/>
</dbReference>
<dbReference type="SUPFAM" id="SSF52172">
    <property type="entry name" value="CheY-like"/>
    <property type="match status" value="1"/>
</dbReference>
<keyword evidence="11 15" id="KW-0010">Activator</keyword>
<dbReference type="EMBL" id="CAKLDI010000001">
    <property type="protein sequence ID" value="CAH0532322.1"/>
    <property type="molecule type" value="Genomic_DNA"/>
</dbReference>
<evidence type="ECO:0000256" key="5">
    <source>
        <dbReference type="ARBA" id="ARBA00022553"/>
    </source>
</evidence>
<dbReference type="PROSITE" id="PS50110">
    <property type="entry name" value="RESPONSE_REGULATORY"/>
    <property type="match status" value="1"/>
</dbReference>
<organism evidence="18 19">
    <name type="scientific">Vibrio stylophorae</name>
    <dbReference type="NCBI Taxonomy" id="659351"/>
    <lineage>
        <taxon>Bacteria</taxon>
        <taxon>Pseudomonadati</taxon>
        <taxon>Pseudomonadota</taxon>
        <taxon>Gammaproteobacteria</taxon>
        <taxon>Vibrionales</taxon>
        <taxon>Vibrionaceae</taxon>
        <taxon>Vibrio</taxon>
    </lineage>
</organism>
<dbReference type="InterPro" id="IPR003593">
    <property type="entry name" value="AAA+_ATPase"/>
</dbReference>
<evidence type="ECO:0000256" key="7">
    <source>
        <dbReference type="ARBA" id="ARBA00022840"/>
    </source>
</evidence>
<dbReference type="Gene3D" id="1.10.10.60">
    <property type="entry name" value="Homeodomain-like"/>
    <property type="match status" value="1"/>
</dbReference>
<dbReference type="Pfam" id="PF02954">
    <property type="entry name" value="HTH_8"/>
    <property type="match status" value="1"/>
</dbReference>
<keyword evidence="3 15" id="KW-0963">Cytoplasm</keyword>
<dbReference type="Pfam" id="PF25601">
    <property type="entry name" value="AAA_lid_14"/>
    <property type="match status" value="1"/>
</dbReference>
<evidence type="ECO:0000259" key="16">
    <source>
        <dbReference type="PROSITE" id="PS50045"/>
    </source>
</evidence>
<dbReference type="Proteomes" id="UP000838672">
    <property type="component" value="Unassembled WGS sequence"/>
</dbReference>
<dbReference type="NCBIfam" id="TIGR01818">
    <property type="entry name" value="ntrC"/>
    <property type="match status" value="1"/>
</dbReference>
<dbReference type="InterPro" id="IPR009057">
    <property type="entry name" value="Homeodomain-like_sf"/>
</dbReference>
<dbReference type="PANTHER" id="PTHR32071:SF95">
    <property type="entry name" value="DNA-BINDING TRANSCRIPTIONAL REGULATOR NTRC"/>
    <property type="match status" value="1"/>
</dbReference>
<dbReference type="SUPFAM" id="SSF46689">
    <property type="entry name" value="Homeodomain-like"/>
    <property type="match status" value="1"/>
</dbReference>
<keyword evidence="8 15" id="KW-0902">Two-component regulatory system</keyword>
<dbReference type="Gene3D" id="1.10.8.60">
    <property type="match status" value="1"/>
</dbReference>
<dbReference type="CDD" id="cd19919">
    <property type="entry name" value="REC_NtrC"/>
    <property type="match status" value="1"/>
</dbReference>
<comment type="caution">
    <text evidence="18">The sequence shown here is derived from an EMBL/GenBank/DDBJ whole genome shotgun (WGS) entry which is preliminary data.</text>
</comment>
<dbReference type="PROSITE" id="PS50045">
    <property type="entry name" value="SIGMA54_INTERACT_4"/>
    <property type="match status" value="1"/>
</dbReference>
<dbReference type="InterPro" id="IPR001789">
    <property type="entry name" value="Sig_transdc_resp-reg_receiver"/>
</dbReference>
<dbReference type="SUPFAM" id="SSF52540">
    <property type="entry name" value="P-loop containing nucleoside triphosphate hydrolases"/>
    <property type="match status" value="1"/>
</dbReference>
<dbReference type="RefSeq" id="WP_237464146.1">
    <property type="nucleotide sequence ID" value="NZ_CAKLDI010000001.1"/>
</dbReference>
<keyword evidence="13 15" id="KW-0535">Nitrogen fixation</keyword>
<dbReference type="InterPro" id="IPR002197">
    <property type="entry name" value="HTH_Fis"/>
</dbReference>
<dbReference type="Gene3D" id="3.40.50.2300">
    <property type="match status" value="1"/>
</dbReference>
<dbReference type="SMART" id="SM00382">
    <property type="entry name" value="AAA"/>
    <property type="match status" value="1"/>
</dbReference>
<dbReference type="PRINTS" id="PR01590">
    <property type="entry name" value="HTHFIS"/>
</dbReference>
<dbReference type="InterPro" id="IPR011006">
    <property type="entry name" value="CheY-like_superfamily"/>
</dbReference>
<dbReference type="InterPro" id="IPR025662">
    <property type="entry name" value="Sigma_54_int_dom_ATP-bd_1"/>
</dbReference>
<keyword evidence="4 15" id="KW-0678">Repressor</keyword>
<dbReference type="Pfam" id="PF00158">
    <property type="entry name" value="Sigma54_activat"/>
    <property type="match status" value="1"/>
</dbReference>
<evidence type="ECO:0000256" key="8">
    <source>
        <dbReference type="ARBA" id="ARBA00023012"/>
    </source>
</evidence>
<evidence type="ECO:0000256" key="13">
    <source>
        <dbReference type="ARBA" id="ARBA00023231"/>
    </source>
</evidence>
<keyword evidence="6 15" id="KW-0547">Nucleotide-binding</keyword>
<dbReference type="CDD" id="cd00009">
    <property type="entry name" value="AAA"/>
    <property type="match status" value="1"/>
</dbReference>
<comment type="function">
    <text evidence="15">Member of the two-component regulatory system NtrB/NtrC, which controls expression of the nitrogen-regulated (ntr) genes in response to nitrogen limitation. Phosphorylated NtrC binds directly to DNA and stimulates the formation of open promoter-sigma54-RNA polymerase complexes.</text>
</comment>
<comment type="subcellular location">
    <subcellularLocation>
        <location evidence="1 15">Cytoplasm</location>
    </subcellularLocation>
</comment>
<dbReference type="InterPro" id="IPR058031">
    <property type="entry name" value="AAA_lid_NorR"/>
</dbReference>
<dbReference type="InterPro" id="IPR010114">
    <property type="entry name" value="Transcript_reg_NtrC"/>
</dbReference>
<proteinExistence type="predicted"/>
<evidence type="ECO:0000256" key="6">
    <source>
        <dbReference type="ARBA" id="ARBA00022741"/>
    </source>
</evidence>
<evidence type="ECO:0000256" key="1">
    <source>
        <dbReference type="ARBA" id="ARBA00004496"/>
    </source>
</evidence>
<feature type="modified residue" description="4-aspartylphosphate" evidence="14">
    <location>
        <position position="54"/>
    </location>
</feature>
<keyword evidence="7 15" id="KW-0067">ATP-binding</keyword>
<dbReference type="PANTHER" id="PTHR32071">
    <property type="entry name" value="TRANSCRIPTIONAL REGULATORY PROTEIN"/>
    <property type="match status" value="1"/>
</dbReference>
<keyword evidence="19" id="KW-1185">Reference proteome</keyword>
<keyword evidence="9 15" id="KW-0805">Transcription regulation</keyword>
<keyword evidence="12 15" id="KW-0804">Transcription</keyword>
<evidence type="ECO:0000256" key="4">
    <source>
        <dbReference type="ARBA" id="ARBA00022491"/>
    </source>
</evidence>
<evidence type="ECO:0000313" key="18">
    <source>
        <dbReference type="EMBL" id="CAH0532322.1"/>
    </source>
</evidence>
<reference evidence="18" key="1">
    <citation type="submission" date="2021-11" db="EMBL/GenBank/DDBJ databases">
        <authorList>
            <person name="Rodrigo-Torres L."/>
            <person name="Arahal R. D."/>
            <person name="Lucena T."/>
        </authorList>
    </citation>
    <scope>NUCLEOTIDE SEQUENCE</scope>
    <source>
        <strain evidence="18">CECT 7929</strain>
    </source>
</reference>
<evidence type="ECO:0000256" key="2">
    <source>
        <dbReference type="ARBA" id="ARBA00019059"/>
    </source>
</evidence>
<dbReference type="InterPro" id="IPR025944">
    <property type="entry name" value="Sigma_54_int_dom_CS"/>
</dbReference>
<name>A0ABN8DP51_9VIBR</name>
<keyword evidence="10 15" id="KW-0238">DNA-binding</keyword>
<dbReference type="PROSITE" id="PS00676">
    <property type="entry name" value="SIGMA54_INTERACT_2"/>
    <property type="match status" value="1"/>
</dbReference>
<protein>
    <recommendedName>
        <fullName evidence="2 15">DNA-binding transcriptional regulator NtrC</fullName>
    </recommendedName>
    <alternativeName>
        <fullName evidence="15">Nitrogen regulation protein NR(I)</fullName>
    </alternativeName>
</protein>
<dbReference type="InterPro" id="IPR025943">
    <property type="entry name" value="Sigma_54_int_dom_ATP-bd_2"/>
</dbReference>
<dbReference type="PROSITE" id="PS00688">
    <property type="entry name" value="SIGMA54_INTERACT_3"/>
    <property type="match status" value="1"/>
</dbReference>
<feature type="domain" description="Response regulatory" evidence="17">
    <location>
        <begin position="5"/>
        <end position="119"/>
    </location>
</feature>
<sequence>MLTGNIWIVDDDSAIRWVLEKTITSAGLGCRSFERAPALLNALKQQQPDVIVSDIRMPEIDGLTLLKQLQQSHPDVPVIMMTAHSDLDAAVSAYQQGAFEYLPKPFDIDEALNLIERALKHRQEQLPQGQQDVKNNQSGMIGEAPAMQEVFRAIGRLSRSSISVLINGQSGTGKELVAQALHQHSPRSDQAFIALNMAAIPKDLIESELFGHEKGAFTGANSVRQGRFEQANGGTLFLDEIGDMPLDVQTRLLRVLADGQFYRVGGHAPVQVDVRIIAATHQNLEQRVAEGDFREDLFHRLNVIRIQLPALRERQQDIPQLAKHFLKSAAIELGVDAKTLHASTAKLMQTLTWPGNVRQLENCCRWLTVMASSQEILPDDLPKDVLTPAVISNASENWQQALEQWLQTQFSAGHTQVLSALQPQFERVLIEQALQFCHGHKQQAAQLLGWGRNTLTRKLKELNIS</sequence>
<dbReference type="GO" id="GO:0003677">
    <property type="term" value="F:DNA binding"/>
    <property type="evidence" value="ECO:0007669"/>
    <property type="project" value="UniProtKB-KW"/>
</dbReference>
<evidence type="ECO:0000256" key="9">
    <source>
        <dbReference type="ARBA" id="ARBA00023015"/>
    </source>
</evidence>
<dbReference type="Pfam" id="PF00072">
    <property type="entry name" value="Response_reg"/>
    <property type="match status" value="1"/>
</dbReference>
<evidence type="ECO:0000256" key="11">
    <source>
        <dbReference type="ARBA" id="ARBA00023159"/>
    </source>
</evidence>
<evidence type="ECO:0000259" key="17">
    <source>
        <dbReference type="PROSITE" id="PS50110"/>
    </source>
</evidence>
<dbReference type="InterPro" id="IPR002078">
    <property type="entry name" value="Sigma_54_int"/>
</dbReference>
<dbReference type="PROSITE" id="PS00675">
    <property type="entry name" value="SIGMA54_INTERACT_1"/>
    <property type="match status" value="1"/>
</dbReference>
<dbReference type="Gene3D" id="3.40.50.300">
    <property type="entry name" value="P-loop containing nucleotide triphosphate hydrolases"/>
    <property type="match status" value="1"/>
</dbReference>
<evidence type="ECO:0000256" key="3">
    <source>
        <dbReference type="ARBA" id="ARBA00022490"/>
    </source>
</evidence>
<dbReference type="InterPro" id="IPR027417">
    <property type="entry name" value="P-loop_NTPase"/>
</dbReference>
<evidence type="ECO:0000256" key="10">
    <source>
        <dbReference type="ARBA" id="ARBA00023125"/>
    </source>
</evidence>